<reference evidence="2 3" key="3">
    <citation type="journal article" date="2008" name="FEMS Microbiol. Ecol.">
        <title>Identification and characterization of genes underlying chitinolysis in Collimonas fungivorans Ter331.</title>
        <authorList>
            <person name="Fritsche K."/>
            <person name="de Boer W."/>
            <person name="Gerards S."/>
            <person name="van den Berg M."/>
            <person name="van Veen J.A."/>
            <person name="Leveau J.H."/>
        </authorList>
    </citation>
    <scope>NUCLEOTIDE SEQUENCE [LARGE SCALE GENOMIC DNA]</scope>
    <source>
        <strain evidence="2 3">Ter331</strain>
    </source>
</reference>
<dbReference type="AlphaFoldDB" id="G0AHV1"/>
<evidence type="ECO:0000256" key="1">
    <source>
        <dbReference type="SAM" id="MobiDB-lite"/>
    </source>
</evidence>
<dbReference type="HOGENOM" id="CLU_3381338_0_0_4"/>
<keyword evidence="3" id="KW-1185">Reference proteome</keyword>
<feature type="region of interest" description="Disordered" evidence="1">
    <location>
        <begin position="1"/>
        <end position="33"/>
    </location>
</feature>
<gene>
    <name evidence="2" type="ordered locus">CFU_0543</name>
</gene>
<organism evidence="2 3">
    <name type="scientific">Collimonas fungivorans (strain Ter331)</name>
    <dbReference type="NCBI Taxonomy" id="1005048"/>
    <lineage>
        <taxon>Bacteria</taxon>
        <taxon>Pseudomonadati</taxon>
        <taxon>Pseudomonadota</taxon>
        <taxon>Betaproteobacteria</taxon>
        <taxon>Burkholderiales</taxon>
        <taxon>Oxalobacteraceae</taxon>
        <taxon>Collimonas</taxon>
    </lineage>
</organism>
<accession>G0AHV1</accession>
<dbReference type="KEGG" id="cfu:CFU_0543"/>
<evidence type="ECO:0000313" key="2">
    <source>
        <dbReference type="EMBL" id="AEK60379.1"/>
    </source>
</evidence>
<sequence length="33" mass="3470">MSLKIIAAGDDTDHGGNVSPSFLQKVSLIDPEN</sequence>
<dbReference type="EMBL" id="CP002745">
    <property type="protein sequence ID" value="AEK60379.1"/>
    <property type="molecule type" value="Genomic_DNA"/>
</dbReference>
<protein>
    <submittedName>
        <fullName evidence="2">Uncharacterized protein</fullName>
    </submittedName>
</protein>
<reference evidence="2 3" key="4">
    <citation type="journal article" date="2010" name="Environ. Microbiol.">
        <title>The bacterial genus Collimonas: mycophagy, weathering and other adaptive solutions to life in oligotrophic soil environments.</title>
        <authorList>
            <person name="Leveau J.H."/>
            <person name="Uroz S."/>
            <person name="de Boer W."/>
        </authorList>
    </citation>
    <scope>NUCLEOTIDE SEQUENCE [LARGE SCALE GENOMIC DNA]</scope>
    <source>
        <strain evidence="2 3">Ter331</strain>
    </source>
</reference>
<reference evidence="3" key="6">
    <citation type="submission" date="2011-05" db="EMBL/GenBank/DDBJ databases">
        <title>Complete sequence of Collimonas fungivorans Ter331.</title>
        <authorList>
            <person name="Leveau J.H."/>
        </authorList>
    </citation>
    <scope>NUCLEOTIDE SEQUENCE [LARGE SCALE GENOMIC DNA]</scope>
    <source>
        <strain evidence="3">Ter331</strain>
    </source>
</reference>
<proteinExistence type="predicted"/>
<reference evidence="2 3" key="2">
    <citation type="journal article" date="2006" name="J. Microbiol. Methods">
        <title>Genomic flank-sequencing of plasposon insertion sites for rapid identification of functional genes.</title>
        <authorList>
            <person name="Leveau J.H."/>
            <person name="Gerards S."/>
            <person name="Fritsche K."/>
            <person name="Zondag G."/>
            <person name="van Veen J.A."/>
        </authorList>
    </citation>
    <scope>NUCLEOTIDE SEQUENCE [LARGE SCALE GENOMIC DNA]</scope>
    <source>
        <strain evidence="2 3">Ter331</strain>
    </source>
</reference>
<dbReference type="Proteomes" id="UP000008392">
    <property type="component" value="Chromosome"/>
</dbReference>
<name>G0AHV1_COLFT</name>
<evidence type="ECO:0000313" key="3">
    <source>
        <dbReference type="Proteomes" id="UP000008392"/>
    </source>
</evidence>
<reference evidence="2 3" key="5">
    <citation type="journal article" date="2011" name="ISME J.">
        <title>Dual transcriptional profiling of a bacterial/fungal confrontation: Collimonas fungivorans versus Aspergillus niger.</title>
        <authorList>
            <person name="Mela F."/>
            <person name="Fritsche K."/>
            <person name="de Boer W."/>
            <person name="van Veen J.A."/>
            <person name="de Graaff L.H."/>
            <person name="van den Berg M."/>
            <person name="Leveau J.H."/>
        </authorList>
    </citation>
    <scope>NUCLEOTIDE SEQUENCE [LARGE SCALE GENOMIC DNA]</scope>
    <source>
        <strain evidence="2 3">Ter331</strain>
    </source>
</reference>
<reference evidence="2 3" key="1">
    <citation type="journal article" date="2004" name="Environ. Microbiol.">
        <title>Phylogeny-function analysis of (meta)genomic libraries: screening for expression of ribosomal RNA genes by large-insert library fluorescent in situ hybridization (LIL-FISH).</title>
        <authorList>
            <person name="Leveau J.H."/>
            <person name="Gerards S."/>
            <person name="de Boer W."/>
            <person name="van Veen J.A."/>
        </authorList>
    </citation>
    <scope>NUCLEOTIDE SEQUENCE [LARGE SCALE GENOMIC DNA]</scope>
    <source>
        <strain evidence="2 3">Ter331</strain>
    </source>
</reference>